<protein>
    <submittedName>
        <fullName evidence="2">Maleylpyruvate isomerase N-terminal domain-containing protein</fullName>
    </submittedName>
</protein>
<evidence type="ECO:0000313" key="2">
    <source>
        <dbReference type="EMBL" id="MEE3849111.1"/>
    </source>
</evidence>
<dbReference type="SUPFAM" id="SSF109854">
    <property type="entry name" value="DinB/YfiT-like putative metalloenzymes"/>
    <property type="match status" value="1"/>
</dbReference>
<dbReference type="EMBL" id="JAZDUF010000001">
    <property type="protein sequence ID" value="MEE3849111.1"/>
    <property type="molecule type" value="Genomic_DNA"/>
</dbReference>
<organism evidence="2 3">
    <name type="scientific">Gordonia sesuvii</name>
    <dbReference type="NCBI Taxonomy" id="3116777"/>
    <lineage>
        <taxon>Bacteria</taxon>
        <taxon>Bacillati</taxon>
        <taxon>Actinomycetota</taxon>
        <taxon>Actinomycetes</taxon>
        <taxon>Mycobacteriales</taxon>
        <taxon>Gordoniaceae</taxon>
        <taxon>Gordonia</taxon>
    </lineage>
</organism>
<dbReference type="GO" id="GO:0016853">
    <property type="term" value="F:isomerase activity"/>
    <property type="evidence" value="ECO:0007669"/>
    <property type="project" value="UniProtKB-KW"/>
</dbReference>
<dbReference type="Proteomes" id="UP001347146">
    <property type="component" value="Unassembled WGS sequence"/>
</dbReference>
<accession>A0ABU7M976</accession>
<dbReference type="RefSeq" id="WP_330430765.1">
    <property type="nucleotide sequence ID" value="NZ_JAZDUF010000001.1"/>
</dbReference>
<evidence type="ECO:0000313" key="3">
    <source>
        <dbReference type="Proteomes" id="UP001347146"/>
    </source>
</evidence>
<feature type="domain" description="Mycothiol-dependent maleylpyruvate isomerase metal-binding" evidence="1">
    <location>
        <begin position="15"/>
        <end position="147"/>
    </location>
</feature>
<comment type="caution">
    <text evidence="2">The sequence shown here is derived from an EMBL/GenBank/DDBJ whole genome shotgun (WGS) entry which is preliminary data.</text>
</comment>
<name>A0ABU7M976_9ACTN</name>
<keyword evidence="2" id="KW-0413">Isomerase</keyword>
<dbReference type="InterPro" id="IPR024344">
    <property type="entry name" value="MDMPI_metal-binding"/>
</dbReference>
<reference evidence="2 3" key="1">
    <citation type="submission" date="2024-01" db="EMBL/GenBank/DDBJ databases">
        <title>Draft genome sequence of Gordonia sp. LSe1-13.</title>
        <authorList>
            <person name="Suphannarot A."/>
            <person name="Mingma R."/>
        </authorList>
    </citation>
    <scope>NUCLEOTIDE SEQUENCE [LARGE SCALE GENOMIC DNA]</scope>
    <source>
        <strain evidence="2 3">LSe1-13</strain>
    </source>
</reference>
<dbReference type="Gene3D" id="1.20.120.450">
    <property type="entry name" value="dinb family like domain"/>
    <property type="match status" value="1"/>
</dbReference>
<dbReference type="InterPro" id="IPR034660">
    <property type="entry name" value="DinB/YfiT-like"/>
</dbReference>
<evidence type="ECO:0000259" key="1">
    <source>
        <dbReference type="Pfam" id="PF11716"/>
    </source>
</evidence>
<proteinExistence type="predicted"/>
<dbReference type="Pfam" id="PF11716">
    <property type="entry name" value="MDMPI_N"/>
    <property type="match status" value="1"/>
</dbReference>
<gene>
    <name evidence="2" type="ORF">VZC37_02120</name>
</gene>
<sequence>MRTTFSRFDYIDAARETGTRFVDLVRTVTDPEARLTGTPGWSVVDCLGHVAAAPARYLELARGEGSYPQRPGDMPDFNAKQIANMTTRDVWSLTDQLLDDLDRLLDAVCHFGARVPVMDFDGGARVRADSALGILIGEFVVHGHDVADAVGTPWPIDPTMAPLVARGRHQVLPQWLRESTCCGHSATYDIRLRGCSEHFVYEFTDGRLEIDPANPRPPDVHMSLDPVVAMLAAYGRVSPTWAALTGRAFAWGARPWLAAGLYGRFAPA</sequence>
<keyword evidence="3" id="KW-1185">Reference proteome</keyword>